<dbReference type="Proteomes" id="UP001304243">
    <property type="component" value="Unassembled WGS sequence"/>
</dbReference>
<accession>A0AAN7DAG4</accession>
<evidence type="ECO:0000313" key="4">
    <source>
        <dbReference type="Proteomes" id="UP001304243"/>
    </source>
</evidence>
<protein>
    <submittedName>
        <fullName evidence="3">Uncharacterized protein</fullName>
    </submittedName>
</protein>
<dbReference type="EMBL" id="JASEJX010000024">
    <property type="protein sequence ID" value="KAK4512080.1"/>
    <property type="molecule type" value="Genomic_DNA"/>
</dbReference>
<feature type="compositionally biased region" description="Low complexity" evidence="2">
    <location>
        <begin position="103"/>
        <end position="119"/>
    </location>
</feature>
<organism evidence="3 4">
    <name type="scientific">Mucor velutinosus</name>
    <dbReference type="NCBI Taxonomy" id="708070"/>
    <lineage>
        <taxon>Eukaryota</taxon>
        <taxon>Fungi</taxon>
        <taxon>Fungi incertae sedis</taxon>
        <taxon>Mucoromycota</taxon>
        <taxon>Mucoromycotina</taxon>
        <taxon>Mucoromycetes</taxon>
        <taxon>Mucorales</taxon>
        <taxon>Mucorineae</taxon>
        <taxon>Mucoraceae</taxon>
        <taxon>Mucor</taxon>
    </lineage>
</organism>
<evidence type="ECO:0000313" key="3">
    <source>
        <dbReference type="EMBL" id="KAK4512080.1"/>
    </source>
</evidence>
<proteinExistence type="predicted"/>
<name>A0AAN7DAG4_9FUNG</name>
<feature type="coiled-coil region" evidence="1">
    <location>
        <begin position="510"/>
        <end position="562"/>
    </location>
</feature>
<dbReference type="GeneID" id="89957009"/>
<sequence>MLDDYSKERSTNRRVSSLEAAGVKATPSPTVRKKAPVLPSPISTARTGRSQTSSVKTPNSATSPAITSRLAKTPPLKSRLTPSNSKDTKASRKVYNSTVTGRSNSRLSNYSSTSSIRLTPTTSKSSHQSGTTGTASTKQSLIVDELKVKYQEAQATILTKDDLLKQRETDLKDLRTKLEHVQCQLERQILANQSRAEEQVLVEQLKEQLFNLKQSHENEKSDILLHHEEAERKNRQNFESLRQKLEIEKKALCDTMAEKNRMIDKLNHELDEMRDNIQEMHQAHQSRLTVMSNQLEARYEQRIHSLLEQIKATEPQKQKLTEDAKESQRAWEFESEKQIKQLTEMHKAEIRDIKSELHAKDQALLQRNIDIKVLQDHQITVETALETEKLEYRNLATSYDELAKKKEHEYSDLQHEMSELLLKNSELRKKVLEYESTEESYLREIKRLGVINSTNTSELRSIMKYQQLQEEQIQKEIDIAKHDLDEEFKQQLSLQKATYIKETSQFQHRIDKLQFELNVCNDKLNQSKENQNKKSIICKRLVHQHQKELNVLQEQFQSILQAKDDQINDLVYRVKKGSQHHSEQQETSNAGADDMNNEVQSFIYLNYTM</sequence>
<feature type="compositionally biased region" description="Basic and acidic residues" evidence="2">
    <location>
        <begin position="1"/>
        <end position="11"/>
    </location>
</feature>
<feature type="region of interest" description="Disordered" evidence="2">
    <location>
        <begin position="1"/>
        <end position="138"/>
    </location>
</feature>
<gene>
    <name evidence="3" type="ORF">ATC70_013323</name>
</gene>
<feature type="coiled-coil region" evidence="1">
    <location>
        <begin position="385"/>
        <end position="437"/>
    </location>
</feature>
<reference evidence="3 4" key="1">
    <citation type="submission" date="2022-11" db="EMBL/GenBank/DDBJ databases">
        <title>Mucor velutinosus strain NIH1002 WGS.</title>
        <authorList>
            <person name="Subramanian P."/>
            <person name="Mullikin J.C."/>
            <person name="Segre J.A."/>
            <person name="Zelazny A.M."/>
        </authorList>
    </citation>
    <scope>NUCLEOTIDE SEQUENCE [LARGE SCALE GENOMIC DNA]</scope>
    <source>
        <strain evidence="3 4">NIH1002</strain>
    </source>
</reference>
<keyword evidence="1" id="KW-0175">Coiled coil</keyword>
<keyword evidence="4" id="KW-1185">Reference proteome</keyword>
<comment type="caution">
    <text evidence="3">The sequence shown here is derived from an EMBL/GenBank/DDBJ whole genome shotgun (WGS) entry which is preliminary data.</text>
</comment>
<feature type="coiled-coil region" evidence="1">
    <location>
        <begin position="164"/>
        <end position="283"/>
    </location>
</feature>
<dbReference type="RefSeq" id="XP_064678746.1">
    <property type="nucleotide sequence ID" value="XM_064832487.1"/>
</dbReference>
<feature type="compositionally biased region" description="Polar residues" evidence="2">
    <location>
        <begin position="41"/>
        <end position="66"/>
    </location>
</feature>
<evidence type="ECO:0000256" key="2">
    <source>
        <dbReference type="SAM" id="MobiDB-lite"/>
    </source>
</evidence>
<evidence type="ECO:0000256" key="1">
    <source>
        <dbReference type="SAM" id="Coils"/>
    </source>
</evidence>
<dbReference type="AlphaFoldDB" id="A0AAN7DAG4"/>
<feature type="compositionally biased region" description="Polar residues" evidence="2">
    <location>
        <begin position="120"/>
        <end position="138"/>
    </location>
</feature>